<name>A0A2S4KZ43_9HYPO</name>
<dbReference type="InterPro" id="IPR011009">
    <property type="entry name" value="Kinase-like_dom_sf"/>
</dbReference>
<evidence type="ECO:0000256" key="1">
    <source>
        <dbReference type="SAM" id="MobiDB-lite"/>
    </source>
</evidence>
<accession>A0A2S4KZ43</accession>
<dbReference type="STRING" id="94208.A0A2S4KZ43"/>
<dbReference type="InterPro" id="IPR002575">
    <property type="entry name" value="Aminoglycoside_PTrfase"/>
</dbReference>
<gene>
    <name evidence="3" type="ORF">TPAR_04363</name>
</gene>
<dbReference type="Proteomes" id="UP000237481">
    <property type="component" value="Unassembled WGS sequence"/>
</dbReference>
<protein>
    <recommendedName>
        <fullName evidence="2">Aminoglycoside phosphotransferase domain-containing protein</fullName>
    </recommendedName>
</protein>
<reference evidence="3 4" key="1">
    <citation type="submission" date="2018-01" db="EMBL/GenBank/DDBJ databases">
        <title>Harnessing the power of phylogenomics to disentangle the directionality and signatures of interkingdom host jumping in the parasitic fungal genus Tolypocladium.</title>
        <authorList>
            <person name="Quandt C.A."/>
            <person name="Patterson W."/>
            <person name="Spatafora J.W."/>
        </authorList>
    </citation>
    <scope>NUCLEOTIDE SEQUENCE [LARGE SCALE GENOMIC DNA]</scope>
    <source>
        <strain evidence="3 4">NRBC 100945</strain>
    </source>
</reference>
<dbReference type="SUPFAM" id="SSF56112">
    <property type="entry name" value="Protein kinase-like (PK-like)"/>
    <property type="match status" value="1"/>
</dbReference>
<comment type="caution">
    <text evidence="3">The sequence shown here is derived from an EMBL/GenBank/DDBJ whole genome shotgun (WGS) entry which is preliminary data.</text>
</comment>
<dbReference type="EMBL" id="PKSG01000444">
    <property type="protein sequence ID" value="POR35437.1"/>
    <property type="molecule type" value="Genomic_DNA"/>
</dbReference>
<feature type="compositionally biased region" description="Basic and acidic residues" evidence="1">
    <location>
        <begin position="26"/>
        <end position="40"/>
    </location>
</feature>
<dbReference type="Gene3D" id="3.90.1200.10">
    <property type="match status" value="1"/>
</dbReference>
<keyword evidence="4" id="KW-1185">Reference proteome</keyword>
<feature type="non-terminal residue" evidence="3">
    <location>
        <position position="231"/>
    </location>
</feature>
<evidence type="ECO:0000313" key="3">
    <source>
        <dbReference type="EMBL" id="POR35437.1"/>
    </source>
</evidence>
<dbReference type="AlphaFoldDB" id="A0A2S4KZ43"/>
<feature type="domain" description="Aminoglycoside phosphotransferase" evidence="2">
    <location>
        <begin position="139"/>
        <end position="193"/>
    </location>
</feature>
<evidence type="ECO:0000259" key="2">
    <source>
        <dbReference type="Pfam" id="PF01636"/>
    </source>
</evidence>
<sequence>MVVSAKSSLNGRRERRRSREDLEELGTLRDDQGGEGDQKRAQRARISASPTGKILEFVASRTTTPVPKCRLYTKNGLLCLEMARITNGVLLMDVATASKGAAAQAVEEQMKTSILPQLRSLRRRYIGSVDDALPCFPPRRVYGRDRRDWPQIASNSDEFVPCHNDLGPQNIFVDPVTFKIVGIIDWEFAGFSPHPLNYRFGGNVIVYGLVSYMKDTLDREGNAACAECAVN</sequence>
<organism evidence="3 4">
    <name type="scientific">Tolypocladium paradoxum</name>
    <dbReference type="NCBI Taxonomy" id="94208"/>
    <lineage>
        <taxon>Eukaryota</taxon>
        <taxon>Fungi</taxon>
        <taxon>Dikarya</taxon>
        <taxon>Ascomycota</taxon>
        <taxon>Pezizomycotina</taxon>
        <taxon>Sordariomycetes</taxon>
        <taxon>Hypocreomycetidae</taxon>
        <taxon>Hypocreales</taxon>
        <taxon>Ophiocordycipitaceae</taxon>
        <taxon>Tolypocladium</taxon>
    </lineage>
</organism>
<evidence type="ECO:0000313" key="4">
    <source>
        <dbReference type="Proteomes" id="UP000237481"/>
    </source>
</evidence>
<dbReference type="PANTHER" id="PTHR21310:SF15">
    <property type="entry name" value="AMINOGLYCOSIDE PHOSPHOTRANSFERASE DOMAIN-CONTAINING PROTEIN"/>
    <property type="match status" value="1"/>
</dbReference>
<proteinExistence type="predicted"/>
<dbReference type="PANTHER" id="PTHR21310">
    <property type="entry name" value="AMINOGLYCOSIDE PHOSPHOTRANSFERASE-RELATED-RELATED"/>
    <property type="match status" value="1"/>
</dbReference>
<dbReference type="Pfam" id="PF01636">
    <property type="entry name" value="APH"/>
    <property type="match status" value="1"/>
</dbReference>
<feature type="region of interest" description="Disordered" evidence="1">
    <location>
        <begin position="1"/>
        <end position="47"/>
    </location>
</feature>
<dbReference type="InterPro" id="IPR051678">
    <property type="entry name" value="AGP_Transferase"/>
</dbReference>
<dbReference type="OrthoDB" id="2906425at2759"/>